<dbReference type="Proteomes" id="UP001236657">
    <property type="component" value="Chromosome"/>
</dbReference>
<dbReference type="EMBL" id="CP133218">
    <property type="protein sequence ID" value="WML92380.1"/>
    <property type="molecule type" value="Genomic_DNA"/>
</dbReference>
<evidence type="ECO:0000313" key="4">
    <source>
        <dbReference type="Proteomes" id="UP001236657"/>
    </source>
</evidence>
<gene>
    <name evidence="3" type="ORF">RCF98_08565</name>
</gene>
<proteinExistence type="predicted"/>
<keyword evidence="4" id="KW-1185">Reference proteome</keyword>
<accession>A0ABY9MUP4</accession>
<keyword evidence="2" id="KW-0812">Transmembrane</keyword>
<dbReference type="RefSeq" id="WP_308897585.1">
    <property type="nucleotide sequence ID" value="NZ_CP133218.1"/>
</dbReference>
<sequence length="233" mass="26716">MEYLAVQMSVFWGGAIVGGVLLGWWFTQFFYRQAANACHVELLGLRRNYEDSTKENSQLRYKLQQLDGMLRKISTLPSDAEYGQFLQVRKKLEKTRLQYQSLLDKCHHQQKMLARLTTELQDSKQELMSLQVAFSQQHSGLVTKPPVVSVALQENNPLTDKRDDLTLIQGINQHIASKLQALGIVTYRQIAECTVDDIHSIQRTLGLELMPPPEGWVQHAYSLFQQKYPPLLA</sequence>
<keyword evidence="2" id="KW-1133">Transmembrane helix</keyword>
<evidence type="ECO:0008006" key="5">
    <source>
        <dbReference type="Google" id="ProtNLM"/>
    </source>
</evidence>
<organism evidence="3 4">
    <name type="scientific">Thiothrix lacustris</name>
    <dbReference type="NCBI Taxonomy" id="525917"/>
    <lineage>
        <taxon>Bacteria</taxon>
        <taxon>Pseudomonadati</taxon>
        <taxon>Pseudomonadota</taxon>
        <taxon>Gammaproteobacteria</taxon>
        <taxon>Thiotrichales</taxon>
        <taxon>Thiotrichaceae</taxon>
        <taxon>Thiothrix</taxon>
    </lineage>
</organism>
<dbReference type="Gene3D" id="1.10.150.20">
    <property type="entry name" value="5' to 3' exonuclease, C-terminal subdomain"/>
    <property type="match status" value="1"/>
</dbReference>
<reference evidence="3 4" key="1">
    <citation type="submission" date="2023-08" db="EMBL/GenBank/DDBJ databases">
        <title>New molecular markers tilS and rpoB for phylogenetic and monitoring studies of the genus Thiothrix biodiversity.</title>
        <authorList>
            <person name="Ravin N.V."/>
            <person name="Smolyakov D."/>
            <person name="Markov N.D."/>
            <person name="Beletsky A.V."/>
            <person name="Mardanov A.V."/>
            <person name="Rudenko T.S."/>
            <person name="Grabovich M.Y."/>
        </authorList>
    </citation>
    <scope>NUCLEOTIDE SEQUENCE [LARGE SCALE GENOMIC DNA]</scope>
    <source>
        <strain evidence="3 4">MK1</strain>
    </source>
</reference>
<evidence type="ECO:0000313" key="3">
    <source>
        <dbReference type="EMBL" id="WML92380.1"/>
    </source>
</evidence>
<feature type="coiled-coil region" evidence="1">
    <location>
        <begin position="106"/>
        <end position="133"/>
    </location>
</feature>
<keyword evidence="2" id="KW-0472">Membrane</keyword>
<evidence type="ECO:0000256" key="1">
    <source>
        <dbReference type="SAM" id="Coils"/>
    </source>
</evidence>
<protein>
    <recommendedName>
        <fullName evidence="5">RNA polymerase alpha subunit C-terminal domain-containing protein</fullName>
    </recommendedName>
</protein>
<name>A0ABY9MUP4_9GAMM</name>
<feature type="transmembrane region" description="Helical" evidence="2">
    <location>
        <begin position="6"/>
        <end position="26"/>
    </location>
</feature>
<evidence type="ECO:0000256" key="2">
    <source>
        <dbReference type="SAM" id="Phobius"/>
    </source>
</evidence>
<keyword evidence="1" id="KW-0175">Coiled coil</keyword>